<accession>A0A1B2IW03</accession>
<evidence type="ECO:0000256" key="2">
    <source>
        <dbReference type="SAM" id="Phobius"/>
    </source>
</evidence>
<proteinExistence type="predicted"/>
<feature type="transmembrane region" description="Helical" evidence="2">
    <location>
        <begin position="85"/>
        <end position="109"/>
    </location>
</feature>
<reference evidence="3 4" key="1">
    <citation type="submission" date="2016-03" db="EMBL/GenBank/DDBJ databases">
        <title>Pediococcus and Lactobacillus from brewery environment - whole genome sequencing and assembly.</title>
        <authorList>
            <person name="Behr J."/>
            <person name="Geissler A.J."/>
            <person name="Vogel R.F."/>
        </authorList>
    </citation>
    <scope>NUCLEOTIDE SEQUENCE [LARGE SCALE GENOMIC DNA]</scope>
    <source>
        <strain evidence="3 4">TMW 1.1995</strain>
    </source>
</reference>
<dbReference type="KEGG" id="lpd:AYR62_15430"/>
<protein>
    <submittedName>
        <fullName evidence="3">Uncharacterized protein</fullName>
    </submittedName>
</protein>
<keyword evidence="2" id="KW-0472">Membrane</keyword>
<evidence type="ECO:0000256" key="1">
    <source>
        <dbReference type="SAM" id="MobiDB-lite"/>
    </source>
</evidence>
<name>A0A1B2IW03_9LACO</name>
<dbReference type="RefSeq" id="WP_054711601.1">
    <property type="nucleotide sequence ID" value="NZ_CP014915.1"/>
</dbReference>
<keyword evidence="4" id="KW-1185">Reference proteome</keyword>
<keyword evidence="2" id="KW-0812">Transmembrane</keyword>
<feature type="region of interest" description="Disordered" evidence="1">
    <location>
        <begin position="1"/>
        <end position="23"/>
    </location>
</feature>
<sequence length="111" mass="12597">MKQERGRKRLEGGAQEDSDGNSWSWEFMSESSCVQPSAFWSAFRHGGLKELSIIDLYWKLKQRDTNGWITTTISKLHGLSEKVQILVVLVVCAVALAPYIVTVLVAYLYCR</sequence>
<evidence type="ECO:0000313" key="3">
    <source>
        <dbReference type="EMBL" id="ANZ66217.1"/>
    </source>
</evidence>
<dbReference type="Proteomes" id="UP000093267">
    <property type="component" value="Chromosome"/>
</dbReference>
<gene>
    <name evidence="3" type="ORF">AYR63_03050</name>
</gene>
<organism evidence="3 4">
    <name type="scientific">Secundilactobacillus paracollinoides</name>
    <dbReference type="NCBI Taxonomy" id="240427"/>
    <lineage>
        <taxon>Bacteria</taxon>
        <taxon>Bacillati</taxon>
        <taxon>Bacillota</taxon>
        <taxon>Bacilli</taxon>
        <taxon>Lactobacillales</taxon>
        <taxon>Lactobacillaceae</taxon>
        <taxon>Secundilactobacillus</taxon>
    </lineage>
</organism>
<evidence type="ECO:0000313" key="4">
    <source>
        <dbReference type="Proteomes" id="UP000093267"/>
    </source>
</evidence>
<keyword evidence="2" id="KW-1133">Transmembrane helix</keyword>
<dbReference type="EMBL" id="CP014924">
    <property type="protein sequence ID" value="ANZ66217.1"/>
    <property type="molecule type" value="Genomic_DNA"/>
</dbReference>
<dbReference type="AlphaFoldDB" id="A0A1B2IW03"/>